<evidence type="ECO:0000313" key="2">
    <source>
        <dbReference type="EMBL" id="KKM16284.1"/>
    </source>
</evidence>
<name>A0A0F9I9C4_9ZZZZ</name>
<evidence type="ECO:0000259" key="1">
    <source>
        <dbReference type="PROSITE" id="PS51379"/>
    </source>
</evidence>
<dbReference type="PROSITE" id="PS51379">
    <property type="entry name" value="4FE4S_FER_2"/>
    <property type="match status" value="2"/>
</dbReference>
<feature type="domain" description="4Fe-4S ferredoxin-type" evidence="1">
    <location>
        <begin position="316"/>
        <end position="345"/>
    </location>
</feature>
<dbReference type="Gene3D" id="3.30.70.20">
    <property type="match status" value="1"/>
</dbReference>
<organism evidence="2">
    <name type="scientific">marine sediment metagenome</name>
    <dbReference type="NCBI Taxonomy" id="412755"/>
    <lineage>
        <taxon>unclassified sequences</taxon>
        <taxon>metagenomes</taxon>
        <taxon>ecological metagenomes</taxon>
    </lineage>
</organism>
<feature type="domain" description="4Fe-4S ferredoxin-type" evidence="1">
    <location>
        <begin position="287"/>
        <end position="315"/>
    </location>
</feature>
<accession>A0A0F9I9C4</accession>
<dbReference type="Pfam" id="PF13187">
    <property type="entry name" value="Fer4_9"/>
    <property type="match status" value="1"/>
</dbReference>
<dbReference type="AlphaFoldDB" id="A0A0F9I9C4"/>
<dbReference type="PROSITE" id="PS00198">
    <property type="entry name" value="4FE4S_FER_1"/>
    <property type="match status" value="1"/>
</dbReference>
<proteinExistence type="predicted"/>
<protein>
    <recommendedName>
        <fullName evidence="1">4Fe-4S ferredoxin-type domain-containing protein</fullName>
    </recommendedName>
</protein>
<dbReference type="EMBL" id="LAZR01014708">
    <property type="protein sequence ID" value="KKM16284.1"/>
    <property type="molecule type" value="Genomic_DNA"/>
</dbReference>
<reference evidence="2" key="1">
    <citation type="journal article" date="2015" name="Nature">
        <title>Complex archaea that bridge the gap between prokaryotes and eukaryotes.</title>
        <authorList>
            <person name="Spang A."/>
            <person name="Saw J.H."/>
            <person name="Jorgensen S.L."/>
            <person name="Zaremba-Niedzwiedzka K."/>
            <person name="Martijn J."/>
            <person name="Lind A.E."/>
            <person name="van Eijk R."/>
            <person name="Schleper C."/>
            <person name="Guy L."/>
            <person name="Ettema T.J."/>
        </authorList>
    </citation>
    <scope>NUCLEOTIDE SEQUENCE</scope>
</reference>
<sequence>MQSEDEIYKKLHKEIDERMPIDFPVHEDGLEIEILKLLFTPEEAAIATHLSALPEPLDKIHKRVTKSGISISKERLEELLNNLSEKGAIQGGSSIYDKKHNRRRYRLAQWAIGIFEYQLGRFTKELAVLANDYSLGVFYEEFHNKKKPGQMRTIPVEKSLSPEYTVGTYDNIRDIITNKVDKIAIINCVCREQHDILEEPCKLSSMRRCCVMFNDTAARRIKDGLGKEVSKEEMFEILKKYQKEGFVLQPGNSQNPSFMCVCCGCCCGVLKMAKQFQKPAEYYSSNFYTQSNSELCNGCETCVKRCQMEAVSLENEKAIVNLDRCIGCGNCVPTCGMKAMKLYKKGKCITPPKSSGRLYMKMTMKKRGILGTLKIAGKIISGGKV</sequence>
<comment type="caution">
    <text evidence="2">The sequence shown here is derived from an EMBL/GenBank/DDBJ whole genome shotgun (WGS) entry which is preliminary data.</text>
</comment>
<dbReference type="SUPFAM" id="SSF54862">
    <property type="entry name" value="4Fe-4S ferredoxins"/>
    <property type="match status" value="1"/>
</dbReference>
<dbReference type="InterPro" id="IPR017896">
    <property type="entry name" value="4Fe4S_Fe-S-bd"/>
</dbReference>
<dbReference type="InterPro" id="IPR017900">
    <property type="entry name" value="4Fe4S_Fe_S_CS"/>
</dbReference>
<gene>
    <name evidence="2" type="ORF">LCGC14_1687410</name>
</gene>